<dbReference type="EMBL" id="WHZX01000015">
    <property type="protein sequence ID" value="NEG72750.1"/>
    <property type="molecule type" value="Genomic_DNA"/>
</dbReference>
<feature type="transmembrane region" description="Helical" evidence="1">
    <location>
        <begin position="309"/>
        <end position="331"/>
    </location>
</feature>
<feature type="domain" description="CAAX prenyl protease 2/Lysostaphin resistance protein A-like" evidence="2">
    <location>
        <begin position="167"/>
        <end position="250"/>
    </location>
</feature>
<dbReference type="Proteomes" id="UP000469943">
    <property type="component" value="Unassembled WGS sequence"/>
</dbReference>
<feature type="transmembrane region" description="Helical" evidence="1">
    <location>
        <begin position="270"/>
        <end position="289"/>
    </location>
</feature>
<feature type="transmembrane region" description="Helical" evidence="1">
    <location>
        <begin position="246"/>
        <end position="264"/>
    </location>
</feature>
<evidence type="ECO:0000313" key="3">
    <source>
        <dbReference type="EMBL" id="KAB8286765.1"/>
    </source>
</evidence>
<proteinExistence type="predicted"/>
<evidence type="ECO:0000259" key="2">
    <source>
        <dbReference type="Pfam" id="PF02517"/>
    </source>
</evidence>
<dbReference type="PANTHER" id="PTHR36435:SF1">
    <property type="entry name" value="CAAX AMINO TERMINAL PROTEASE FAMILY PROTEIN"/>
    <property type="match status" value="1"/>
</dbReference>
<evidence type="ECO:0000256" key="1">
    <source>
        <dbReference type="SAM" id="Phobius"/>
    </source>
</evidence>
<keyword evidence="3" id="KW-0645">Protease</keyword>
<feature type="transmembrane region" description="Helical" evidence="1">
    <location>
        <begin position="74"/>
        <end position="94"/>
    </location>
</feature>
<evidence type="ECO:0000313" key="4">
    <source>
        <dbReference type="EMBL" id="NEG72750.1"/>
    </source>
</evidence>
<dbReference type="Proteomes" id="UP000482084">
    <property type="component" value="Unassembled WGS sequence"/>
</dbReference>
<keyword evidence="4" id="KW-0378">Hydrolase</keyword>
<dbReference type="InterPro" id="IPR003675">
    <property type="entry name" value="Rce1/LyrA-like_dom"/>
</dbReference>
<dbReference type="EMBL" id="WBSM01000015">
    <property type="protein sequence ID" value="KAB8286765.1"/>
    <property type="molecule type" value="Genomic_DNA"/>
</dbReference>
<dbReference type="InterPro" id="IPR052710">
    <property type="entry name" value="CAAX_protease"/>
</dbReference>
<dbReference type="OrthoDB" id="8453431at2"/>
<reference evidence="4 5" key="1">
    <citation type="submission" date="2019-10" db="EMBL/GenBank/DDBJ databases">
        <title>Bifidobacterium from non-human primates.</title>
        <authorList>
            <person name="Modesto M."/>
        </authorList>
    </citation>
    <scope>NUCLEOTIDE SEQUENCE [LARGE SCALE GENOMIC DNA]</scope>
    <source>
        <strain evidence="4 5">TREM</strain>
    </source>
</reference>
<feature type="transmembrane region" description="Helical" evidence="1">
    <location>
        <begin position="119"/>
        <end position="147"/>
    </location>
</feature>
<protein>
    <submittedName>
        <fullName evidence="3">CAAX protease self-immunity</fullName>
    </submittedName>
    <submittedName>
        <fullName evidence="4">CPBP family intramembrane metalloprotease</fullName>
    </submittedName>
</protein>
<dbReference type="GO" id="GO:0004175">
    <property type="term" value="F:endopeptidase activity"/>
    <property type="evidence" value="ECO:0007669"/>
    <property type="project" value="UniProtKB-ARBA"/>
</dbReference>
<dbReference type="RefSeq" id="WP_152359141.1">
    <property type="nucleotide sequence ID" value="NZ_WBSM01000015.1"/>
</dbReference>
<dbReference type="Pfam" id="PF02517">
    <property type="entry name" value="Rce1-like"/>
    <property type="match status" value="1"/>
</dbReference>
<dbReference type="GO" id="GO:0080120">
    <property type="term" value="P:CAAX-box protein maturation"/>
    <property type="evidence" value="ECO:0007669"/>
    <property type="project" value="UniProtKB-ARBA"/>
</dbReference>
<gene>
    <name evidence="3" type="ORF">DSM100688_2135</name>
    <name evidence="4" type="ORF">GFD24_11160</name>
</gene>
<dbReference type="AlphaFoldDB" id="A0A6L4WX34"/>
<dbReference type="PANTHER" id="PTHR36435">
    <property type="entry name" value="SLR1288 PROTEIN"/>
    <property type="match status" value="1"/>
</dbReference>
<comment type="caution">
    <text evidence="3">The sequence shown here is derived from an EMBL/GenBank/DDBJ whole genome shotgun (WGS) entry which is preliminary data.</text>
</comment>
<evidence type="ECO:0000313" key="6">
    <source>
        <dbReference type="Proteomes" id="UP000482084"/>
    </source>
</evidence>
<keyword evidence="1" id="KW-0812">Transmembrane</keyword>
<accession>A0A6L4WX34</accession>
<organism evidence="3 6">
    <name type="scientific">Bifidobacterium ramosum</name>
    <dbReference type="NCBI Taxonomy" id="1798158"/>
    <lineage>
        <taxon>Bacteria</taxon>
        <taxon>Bacillati</taxon>
        <taxon>Actinomycetota</taxon>
        <taxon>Actinomycetes</taxon>
        <taxon>Bifidobacteriales</taxon>
        <taxon>Bifidobacteriaceae</taxon>
        <taxon>Bifidobacterium</taxon>
    </lineage>
</organism>
<dbReference type="GO" id="GO:0008237">
    <property type="term" value="F:metallopeptidase activity"/>
    <property type="evidence" value="ECO:0007669"/>
    <property type="project" value="UniProtKB-KW"/>
</dbReference>
<feature type="transmembrane region" description="Helical" evidence="1">
    <location>
        <begin position="167"/>
        <end position="185"/>
    </location>
</feature>
<feature type="transmembrane region" description="Helical" evidence="1">
    <location>
        <begin position="220"/>
        <end position="239"/>
    </location>
</feature>
<keyword evidence="1" id="KW-0472">Membrane</keyword>
<sequence length="334" mass="35344">MTEATTTHANDINRPTILTARERRSRMRAFVGRNAGLVLVYILVLNLPAVPAGIVSAISAASSPVGPVPHLDGTMVAIAQCVGMVAALAVLLVIRRAQVTDRAFWLGAPDRRRMTPGRFAAFVAIVATIGGVTEVGTAALQSCFALFGISLTSASVNAINATMNESSLMIVAVVALAPVIEEVLFRGMVMGGLRARGKIFAIVTTAVLFGLMHGDLLQGLFAALGGVLLGYVAMEYSLVWAMALHFVNNGVLSVGLTQVIGLLPDAAQDPVYYGFLTVTSLIGLGVLWLRRTEIRDYITANRSPRGSYVGWTSARFLLMVLFCVIGSSAGFSLM</sequence>
<dbReference type="GO" id="GO:0006508">
    <property type="term" value="P:proteolysis"/>
    <property type="evidence" value="ECO:0007669"/>
    <property type="project" value="UniProtKB-KW"/>
</dbReference>
<keyword evidence="4" id="KW-0482">Metalloprotease</keyword>
<reference evidence="3 6" key="2">
    <citation type="submission" date="2019-10" db="EMBL/GenBank/DDBJ databases">
        <title>Characterization of the phylogenetic diversity of two novel species belonging to the genus Bifidobacterium: Bifidobacterium cebidarum sp. nov. and Bifidobacterium leontopitheci sp. nov.</title>
        <authorList>
            <person name="Lugli G.A."/>
            <person name="Duranti S."/>
            <person name="Milani C."/>
            <person name="Turroni F."/>
            <person name="Ventura M."/>
        </authorList>
    </citation>
    <scope>NUCLEOTIDE SEQUENCE [LARGE SCALE GENOMIC DNA]</scope>
    <source>
        <strain evidence="3 6">DSM 100688</strain>
    </source>
</reference>
<keyword evidence="1" id="KW-1133">Transmembrane helix</keyword>
<name>A0A6L4WX34_9BIFI</name>
<evidence type="ECO:0000313" key="5">
    <source>
        <dbReference type="Proteomes" id="UP000469943"/>
    </source>
</evidence>
<feature type="transmembrane region" description="Helical" evidence="1">
    <location>
        <begin position="31"/>
        <end position="54"/>
    </location>
</feature>
<keyword evidence="6" id="KW-1185">Reference proteome</keyword>